<feature type="compositionally biased region" description="Low complexity" evidence="1">
    <location>
        <begin position="55"/>
        <end position="66"/>
    </location>
</feature>
<accession>A0AAN6V745</accession>
<dbReference type="EMBL" id="MU853567">
    <property type="protein sequence ID" value="KAK4145601.1"/>
    <property type="molecule type" value="Genomic_DNA"/>
</dbReference>
<dbReference type="Proteomes" id="UP001302676">
    <property type="component" value="Unassembled WGS sequence"/>
</dbReference>
<dbReference type="GeneID" id="87816598"/>
<keyword evidence="3" id="KW-1185">Reference proteome</keyword>
<feature type="compositionally biased region" description="Basic residues" evidence="1">
    <location>
        <begin position="70"/>
        <end position="79"/>
    </location>
</feature>
<organism evidence="2 3">
    <name type="scientific">Dichotomopilus funicola</name>
    <dbReference type="NCBI Taxonomy" id="1934379"/>
    <lineage>
        <taxon>Eukaryota</taxon>
        <taxon>Fungi</taxon>
        <taxon>Dikarya</taxon>
        <taxon>Ascomycota</taxon>
        <taxon>Pezizomycotina</taxon>
        <taxon>Sordariomycetes</taxon>
        <taxon>Sordariomycetidae</taxon>
        <taxon>Sordariales</taxon>
        <taxon>Chaetomiaceae</taxon>
        <taxon>Dichotomopilus</taxon>
    </lineage>
</organism>
<evidence type="ECO:0000256" key="1">
    <source>
        <dbReference type="SAM" id="MobiDB-lite"/>
    </source>
</evidence>
<gene>
    <name evidence="2" type="ORF">C8A04DRAFT_26599</name>
</gene>
<feature type="compositionally biased region" description="Low complexity" evidence="1">
    <location>
        <begin position="191"/>
        <end position="210"/>
    </location>
</feature>
<reference evidence="2" key="1">
    <citation type="journal article" date="2023" name="Mol. Phylogenet. Evol.">
        <title>Genome-scale phylogeny and comparative genomics of the fungal order Sordariales.</title>
        <authorList>
            <person name="Hensen N."/>
            <person name="Bonometti L."/>
            <person name="Westerberg I."/>
            <person name="Brannstrom I.O."/>
            <person name="Guillou S."/>
            <person name="Cros-Aarteil S."/>
            <person name="Calhoun S."/>
            <person name="Haridas S."/>
            <person name="Kuo A."/>
            <person name="Mondo S."/>
            <person name="Pangilinan J."/>
            <person name="Riley R."/>
            <person name="LaButti K."/>
            <person name="Andreopoulos B."/>
            <person name="Lipzen A."/>
            <person name="Chen C."/>
            <person name="Yan M."/>
            <person name="Daum C."/>
            <person name="Ng V."/>
            <person name="Clum A."/>
            <person name="Steindorff A."/>
            <person name="Ohm R.A."/>
            <person name="Martin F."/>
            <person name="Silar P."/>
            <person name="Natvig D.O."/>
            <person name="Lalanne C."/>
            <person name="Gautier V."/>
            <person name="Ament-Velasquez S.L."/>
            <person name="Kruys A."/>
            <person name="Hutchinson M.I."/>
            <person name="Powell A.J."/>
            <person name="Barry K."/>
            <person name="Miller A.N."/>
            <person name="Grigoriev I.V."/>
            <person name="Debuchy R."/>
            <person name="Gladieux P."/>
            <person name="Hiltunen Thoren M."/>
            <person name="Johannesson H."/>
        </authorList>
    </citation>
    <scope>NUCLEOTIDE SEQUENCE</scope>
    <source>
        <strain evidence="2">CBS 141.50</strain>
    </source>
</reference>
<feature type="compositionally biased region" description="Low complexity" evidence="1">
    <location>
        <begin position="13"/>
        <end position="27"/>
    </location>
</feature>
<evidence type="ECO:0000313" key="3">
    <source>
        <dbReference type="Proteomes" id="UP001302676"/>
    </source>
</evidence>
<feature type="region of interest" description="Disordered" evidence="1">
    <location>
        <begin position="357"/>
        <end position="425"/>
    </location>
</feature>
<feature type="compositionally biased region" description="Low complexity" evidence="1">
    <location>
        <begin position="415"/>
        <end position="425"/>
    </location>
</feature>
<protein>
    <submittedName>
        <fullName evidence="2">Uncharacterized protein</fullName>
    </submittedName>
</protein>
<feature type="compositionally biased region" description="Acidic residues" evidence="1">
    <location>
        <begin position="112"/>
        <end position="145"/>
    </location>
</feature>
<feature type="region of interest" description="Disordered" evidence="1">
    <location>
        <begin position="1"/>
        <end position="230"/>
    </location>
</feature>
<proteinExistence type="predicted"/>
<dbReference type="AlphaFoldDB" id="A0AAN6V745"/>
<reference evidence="2" key="2">
    <citation type="submission" date="2023-05" db="EMBL/GenBank/DDBJ databases">
        <authorList>
            <consortium name="Lawrence Berkeley National Laboratory"/>
            <person name="Steindorff A."/>
            <person name="Hensen N."/>
            <person name="Bonometti L."/>
            <person name="Westerberg I."/>
            <person name="Brannstrom I.O."/>
            <person name="Guillou S."/>
            <person name="Cros-Aarteil S."/>
            <person name="Calhoun S."/>
            <person name="Haridas S."/>
            <person name="Kuo A."/>
            <person name="Mondo S."/>
            <person name="Pangilinan J."/>
            <person name="Riley R."/>
            <person name="Labutti K."/>
            <person name="Andreopoulos B."/>
            <person name="Lipzen A."/>
            <person name="Chen C."/>
            <person name="Yanf M."/>
            <person name="Daum C."/>
            <person name="Ng V."/>
            <person name="Clum A."/>
            <person name="Ohm R."/>
            <person name="Martin F."/>
            <person name="Silar P."/>
            <person name="Natvig D."/>
            <person name="Lalanne C."/>
            <person name="Gautier V."/>
            <person name="Ament-Velasquez S.L."/>
            <person name="Kruys A."/>
            <person name="Hutchinson M.I."/>
            <person name="Powell A.J."/>
            <person name="Barry K."/>
            <person name="Miller A.N."/>
            <person name="Grigoriev I.V."/>
            <person name="Debuchy R."/>
            <person name="Gladieux P."/>
            <person name="Thoren M.H."/>
            <person name="Johannesson H."/>
        </authorList>
    </citation>
    <scope>NUCLEOTIDE SEQUENCE</scope>
    <source>
        <strain evidence="2">CBS 141.50</strain>
    </source>
</reference>
<name>A0AAN6V745_9PEZI</name>
<comment type="caution">
    <text evidence="2">The sequence shown here is derived from an EMBL/GenBank/DDBJ whole genome shotgun (WGS) entry which is preliminary data.</text>
</comment>
<evidence type="ECO:0000313" key="2">
    <source>
        <dbReference type="EMBL" id="KAK4145601.1"/>
    </source>
</evidence>
<dbReference type="RefSeq" id="XP_062638972.1">
    <property type="nucleotide sequence ID" value="XM_062779985.1"/>
</dbReference>
<feature type="compositionally biased region" description="Basic residues" evidence="1">
    <location>
        <begin position="172"/>
        <end position="183"/>
    </location>
</feature>
<sequence length="494" mass="53288">MSFPSAPLANTRPGSSHSSASRISPSPTARFNRVTLRHKSHTSSQMQQNKESKDATVSTTATTTDADPTKRKKSVRFVKGHVMIPDDSVEAAKTRPKGGHLRISVGQRGQADGEDEEQEEEDDSDSDVLVPGEEEDDEEVEDDGESTSLPTRLSDKPDTPRTPHSPLPFSLRNRKGGIGHRRFFPPAGVDTTSTTSSNSPPSSPTSSTASAVRESAPREGKSTPWRKTPRFRGSGFIQVLDDPIPAGLALARTAATKPGEIRLPSDAWRVPVKHTQGMGVSVGSRVMVLRREAAFSYTEEEEEWLFGGPRNVGKLRYEEGEREAGFSLGDVDVEQVVGGKVERGYVVKVVDSAALRGGNKHNKQGTEGRIGPIKTEGETEAGSSFVEPESTTRSRSSSRSSSVSDTDSDSAPALSSTTSSETVSVASDFSDLSDFELGDDEGYDFVNDFSLEEFEADGWVPVMIAEDRKAGDSDDWMSLTGSWMKLGEVGEVGR</sequence>
<feature type="compositionally biased region" description="Low complexity" evidence="1">
    <location>
        <begin position="391"/>
        <end position="405"/>
    </location>
</feature>